<dbReference type="PANTHER" id="PTHR16127:SF13">
    <property type="entry name" value="GH01188P"/>
    <property type="match status" value="1"/>
</dbReference>
<gene>
    <name evidence="4" type="ORF">MICPUN_56829</name>
</gene>
<dbReference type="GO" id="GO:0019905">
    <property type="term" value="F:syntaxin binding"/>
    <property type="evidence" value="ECO:0007669"/>
    <property type="project" value="InterPro"/>
</dbReference>
<dbReference type="AlphaFoldDB" id="C1E1D3"/>
<dbReference type="Proteomes" id="UP000002009">
    <property type="component" value="Chromosome 3"/>
</dbReference>
<feature type="coiled-coil region" evidence="2">
    <location>
        <begin position="86"/>
        <end position="120"/>
    </location>
</feature>
<dbReference type="STRING" id="296587.C1E1D3"/>
<dbReference type="RefSeq" id="XP_002500894.1">
    <property type="nucleotide sequence ID" value="XM_002500848.1"/>
</dbReference>
<evidence type="ECO:0000313" key="5">
    <source>
        <dbReference type="Proteomes" id="UP000002009"/>
    </source>
</evidence>
<feature type="coiled-coil region" evidence="2">
    <location>
        <begin position="249"/>
        <end position="311"/>
    </location>
</feature>
<dbReference type="OrthoDB" id="425555at2759"/>
<dbReference type="GeneID" id="8241650"/>
<name>C1E1D3_MICCC</name>
<organism evidence="4 5">
    <name type="scientific">Micromonas commoda (strain RCC299 / NOUM17 / CCMP2709)</name>
    <name type="common">Picoplanktonic green alga</name>
    <dbReference type="NCBI Taxonomy" id="296587"/>
    <lineage>
        <taxon>Eukaryota</taxon>
        <taxon>Viridiplantae</taxon>
        <taxon>Chlorophyta</taxon>
        <taxon>Mamiellophyceae</taxon>
        <taxon>Mamiellales</taxon>
        <taxon>Mamiellaceae</taxon>
        <taxon>Micromonas</taxon>
    </lineage>
</organism>
<dbReference type="Pfam" id="PF09728">
    <property type="entry name" value="Taxilin"/>
    <property type="match status" value="1"/>
</dbReference>
<comment type="similarity">
    <text evidence="1">Belongs to the taxilin family.</text>
</comment>
<dbReference type="PANTHER" id="PTHR16127">
    <property type="entry name" value="TAXILIN"/>
    <property type="match status" value="1"/>
</dbReference>
<keyword evidence="2" id="KW-0175">Coiled coil</keyword>
<proteinExistence type="inferred from homology"/>
<evidence type="ECO:0000313" key="4">
    <source>
        <dbReference type="EMBL" id="ACO62152.1"/>
    </source>
</evidence>
<dbReference type="FunCoup" id="C1E1D3">
    <property type="interactions" value="1051"/>
</dbReference>
<dbReference type="eggNOG" id="KOG1850">
    <property type="taxonomic scope" value="Eukaryota"/>
</dbReference>
<feature type="region of interest" description="Disordered" evidence="3">
    <location>
        <begin position="1"/>
        <end position="32"/>
    </location>
</feature>
<protein>
    <recommendedName>
        <fullName evidence="6">Alpha-taxilin</fullName>
    </recommendedName>
</protein>
<evidence type="ECO:0000256" key="2">
    <source>
        <dbReference type="SAM" id="Coils"/>
    </source>
</evidence>
<dbReference type="KEGG" id="mis:MICPUN_56829"/>
<evidence type="ECO:0000256" key="1">
    <source>
        <dbReference type="ARBA" id="ARBA00009550"/>
    </source>
</evidence>
<evidence type="ECO:0008006" key="6">
    <source>
        <dbReference type="Google" id="ProtNLM"/>
    </source>
</evidence>
<sequence>MGGKAKGKTSGTEGTAPTASNPAEDALNSVLDGLDTPEEKLAALSAKFLELHKDLRRTSRRCDEAEGKVGMALVERDAARQELTKNAEVNDKLQALCRTLQGANKETSALLREREEAQLKLREDLEAKFDEGLGAVSKRIEESASVRDDLLKENDTLRDHLKKLVARGDLQQETYAKAKDAFDLEKQLLEARLAEAVAFNDQLTAKLQQREEESKGYLEQLSGYADKFDTFQGVISQSNETFTQFKTDIADLSKKLIESEAAKREMEAKTLKSDVAMIKLLEEREQLTAQCVSLKAKKDKLEGLCRALQKQTISGDKENAKAAA</sequence>
<reference evidence="4 5" key="1">
    <citation type="journal article" date="2009" name="Science">
        <title>Green evolution and dynamic adaptations revealed by genomes of the marine picoeukaryotes Micromonas.</title>
        <authorList>
            <person name="Worden A.Z."/>
            <person name="Lee J.H."/>
            <person name="Mock T."/>
            <person name="Rouze P."/>
            <person name="Simmons M.P."/>
            <person name="Aerts A.L."/>
            <person name="Allen A.E."/>
            <person name="Cuvelier M.L."/>
            <person name="Derelle E."/>
            <person name="Everett M.V."/>
            <person name="Foulon E."/>
            <person name="Grimwood J."/>
            <person name="Gundlach H."/>
            <person name="Henrissat B."/>
            <person name="Napoli C."/>
            <person name="McDonald S.M."/>
            <person name="Parker M.S."/>
            <person name="Rombauts S."/>
            <person name="Salamov A."/>
            <person name="Von Dassow P."/>
            <person name="Badger J.H."/>
            <person name="Coutinho P.M."/>
            <person name="Demir E."/>
            <person name="Dubchak I."/>
            <person name="Gentemann C."/>
            <person name="Eikrem W."/>
            <person name="Gready J.E."/>
            <person name="John U."/>
            <person name="Lanier W."/>
            <person name="Lindquist E.A."/>
            <person name="Lucas S."/>
            <person name="Mayer K.F."/>
            <person name="Moreau H."/>
            <person name="Not F."/>
            <person name="Otillar R."/>
            <person name="Panaud O."/>
            <person name="Pangilinan J."/>
            <person name="Paulsen I."/>
            <person name="Piegu B."/>
            <person name="Poliakov A."/>
            <person name="Robbens S."/>
            <person name="Schmutz J."/>
            <person name="Toulza E."/>
            <person name="Wyss T."/>
            <person name="Zelensky A."/>
            <person name="Zhou K."/>
            <person name="Armbrust E.V."/>
            <person name="Bhattacharya D."/>
            <person name="Goodenough U.W."/>
            <person name="Van de Peer Y."/>
            <person name="Grigoriev I.V."/>
        </authorList>
    </citation>
    <scope>NUCLEOTIDE SEQUENCE [LARGE SCALE GENOMIC DNA]</scope>
    <source>
        <strain evidence="5">RCC299 / NOUM17</strain>
    </source>
</reference>
<dbReference type="InParanoid" id="C1E1D3"/>
<evidence type="ECO:0000256" key="3">
    <source>
        <dbReference type="SAM" id="MobiDB-lite"/>
    </source>
</evidence>
<keyword evidence="5" id="KW-1185">Reference proteome</keyword>
<feature type="compositionally biased region" description="Polar residues" evidence="3">
    <location>
        <begin position="9"/>
        <end position="21"/>
    </location>
</feature>
<accession>C1E1D3</accession>
<dbReference type="EMBL" id="CP001324">
    <property type="protein sequence ID" value="ACO62152.1"/>
    <property type="molecule type" value="Genomic_DNA"/>
</dbReference>
<dbReference type="InterPro" id="IPR026183">
    <property type="entry name" value="Taxilin_fam"/>
</dbReference>